<dbReference type="PANTHER" id="PTHR13504:SF38">
    <property type="entry name" value="FIDO DOMAIN-CONTAINING PROTEIN"/>
    <property type="match status" value="1"/>
</dbReference>
<dbReference type="PANTHER" id="PTHR13504">
    <property type="entry name" value="FIDO DOMAIN-CONTAINING PROTEIN DDB_G0283145"/>
    <property type="match status" value="1"/>
</dbReference>
<protein>
    <submittedName>
        <fullName evidence="6">Fic family protein</fullName>
    </submittedName>
</protein>
<dbReference type="PROSITE" id="PS51459">
    <property type="entry name" value="FIDO"/>
    <property type="match status" value="1"/>
</dbReference>
<dbReference type="Gene3D" id="1.10.3290.10">
    <property type="entry name" value="Fido-like domain"/>
    <property type="match status" value="1"/>
</dbReference>
<evidence type="ECO:0000256" key="3">
    <source>
        <dbReference type="PIRSR" id="PIRSR640198-3"/>
    </source>
</evidence>
<evidence type="ECO:0000256" key="2">
    <source>
        <dbReference type="PIRSR" id="PIRSR640198-2"/>
    </source>
</evidence>
<evidence type="ECO:0000256" key="1">
    <source>
        <dbReference type="PIRSR" id="PIRSR640198-1"/>
    </source>
</evidence>
<dbReference type="InterPro" id="IPR036597">
    <property type="entry name" value="Fido-like_dom_sf"/>
</dbReference>
<feature type="domain" description="HTH cro/C1-type" evidence="4">
    <location>
        <begin position="7"/>
        <end position="54"/>
    </location>
</feature>
<dbReference type="Gene3D" id="1.10.260.40">
    <property type="entry name" value="lambda repressor-like DNA-binding domains"/>
    <property type="match status" value="1"/>
</dbReference>
<feature type="domain" description="Fido" evidence="5">
    <location>
        <begin position="161"/>
        <end position="295"/>
    </location>
</feature>
<dbReference type="SUPFAM" id="SSF140931">
    <property type="entry name" value="Fic-like"/>
    <property type="match status" value="1"/>
</dbReference>
<evidence type="ECO:0000259" key="4">
    <source>
        <dbReference type="PROSITE" id="PS50943"/>
    </source>
</evidence>
<reference evidence="6 7" key="1">
    <citation type="journal article" date="2015" name="Nature">
        <title>rRNA introns, odd ribosomes, and small enigmatic genomes across a large radiation of phyla.</title>
        <authorList>
            <person name="Brown C.T."/>
            <person name="Hug L.A."/>
            <person name="Thomas B.C."/>
            <person name="Sharon I."/>
            <person name="Castelle C.J."/>
            <person name="Singh A."/>
            <person name="Wilkins M.J."/>
            <person name="Williams K.H."/>
            <person name="Banfield J.F."/>
        </authorList>
    </citation>
    <scope>NUCLEOTIDE SEQUENCE [LARGE SCALE GENOMIC DNA]</scope>
</reference>
<accession>A0A0G1IXR7</accession>
<dbReference type="Pfam" id="PF01381">
    <property type="entry name" value="HTH_3"/>
    <property type="match status" value="1"/>
</dbReference>
<dbReference type="GO" id="GO:0003677">
    <property type="term" value="F:DNA binding"/>
    <property type="evidence" value="ECO:0007669"/>
    <property type="project" value="InterPro"/>
</dbReference>
<dbReference type="InterPro" id="IPR001387">
    <property type="entry name" value="Cro/C1-type_HTH"/>
</dbReference>
<dbReference type="GO" id="GO:0005524">
    <property type="term" value="F:ATP binding"/>
    <property type="evidence" value="ECO:0007669"/>
    <property type="project" value="UniProtKB-KW"/>
</dbReference>
<dbReference type="InterPro" id="IPR040198">
    <property type="entry name" value="Fido_containing"/>
</dbReference>
<dbReference type="InterPro" id="IPR003812">
    <property type="entry name" value="Fido"/>
</dbReference>
<keyword evidence="2" id="KW-0547">Nucleotide-binding</keyword>
<keyword evidence="2" id="KW-0067">ATP-binding</keyword>
<feature type="binding site" evidence="2">
    <location>
        <begin position="241"/>
        <end position="248"/>
    </location>
    <ligand>
        <name>ATP</name>
        <dbReference type="ChEBI" id="CHEBI:30616"/>
    </ligand>
</feature>
<gene>
    <name evidence="6" type="ORF">UW55_C0001G0081</name>
</gene>
<dbReference type="Pfam" id="PF02661">
    <property type="entry name" value="Fic"/>
    <property type="match status" value="1"/>
</dbReference>
<dbReference type="AlphaFoldDB" id="A0A0G1IXR7"/>
<evidence type="ECO:0000313" key="7">
    <source>
        <dbReference type="Proteomes" id="UP000033945"/>
    </source>
</evidence>
<dbReference type="Proteomes" id="UP000033945">
    <property type="component" value="Unassembled WGS sequence"/>
</dbReference>
<proteinExistence type="predicted"/>
<dbReference type="PROSITE" id="PS50943">
    <property type="entry name" value="HTH_CROC1"/>
    <property type="match status" value="1"/>
</dbReference>
<feature type="site" description="Important for autoinhibition of adenylyltransferase activity" evidence="3">
    <location>
        <position position="111"/>
    </location>
</feature>
<name>A0A0G1IXR7_9BACT</name>
<feature type="active site" evidence="1">
    <location>
        <position position="237"/>
    </location>
</feature>
<evidence type="ECO:0000259" key="5">
    <source>
        <dbReference type="PROSITE" id="PS51459"/>
    </source>
</evidence>
<dbReference type="CDD" id="cd00093">
    <property type="entry name" value="HTH_XRE"/>
    <property type="match status" value="1"/>
</dbReference>
<comment type="caution">
    <text evidence="6">The sequence shown here is derived from an EMBL/GenBank/DDBJ whole genome shotgun (WGS) entry which is preliminary data.</text>
</comment>
<dbReference type="InterPro" id="IPR010982">
    <property type="entry name" value="Lambda_DNA-bd_dom_sf"/>
</dbReference>
<evidence type="ECO:0000313" key="6">
    <source>
        <dbReference type="EMBL" id="KKT63788.1"/>
    </source>
</evidence>
<dbReference type="EMBL" id="LCIT01000001">
    <property type="protein sequence ID" value="KKT63788.1"/>
    <property type="molecule type" value="Genomic_DNA"/>
</dbReference>
<dbReference type="SUPFAM" id="SSF47413">
    <property type="entry name" value="lambda repressor-like DNA-binding domains"/>
    <property type="match status" value="1"/>
</dbReference>
<organism evidence="6 7">
    <name type="scientific">Candidatus Giovannonibacteria bacterium GW2011_GWA2_44_26</name>
    <dbReference type="NCBI Taxonomy" id="1618648"/>
    <lineage>
        <taxon>Bacteria</taxon>
        <taxon>Candidatus Giovannoniibacteriota</taxon>
    </lineage>
</organism>
<sequence>MTVKEKLQFIQQLAGLTQTELASRLSVTFAALNRWINFKSIPRKKMLQKIDKLYLEYSGEKKIPQSVPDAKRELIFRKQKLHNNALKEILDNPDILDQFLLSLTYHSNGIEGSSLTQNETAAILFRNAALPNKNLVEQLEAKNHETALRYLFNYLTTKKPINEMLILKLHGILLNAIRADAGNYRNHPVRITGAYVPTANHLKIPNLIKELIRDLHHSKQNVVAKSALFHSCFEQIHPFADGNGRIGRLLMHAMLLNANLPPAVILQKNRRFYNLYLNKAQMKEDFGGLEDFIVAAILEGYKILERML</sequence>